<keyword evidence="2" id="KW-1185">Reference proteome</keyword>
<dbReference type="RefSeq" id="WP_275474874.1">
    <property type="nucleotide sequence ID" value="NZ_CP162940.1"/>
</dbReference>
<gene>
    <name evidence="1" type="ORF">KKP3000_003963</name>
</gene>
<reference evidence="1 2" key="1">
    <citation type="journal article" date="2024" name="Int. J. Mol. Sci.">
        <title>Exploration of Alicyclobacillus spp. Genome in Search of Antibiotic Resistance.</title>
        <authorList>
            <person name="Bucka-Kolendo J."/>
            <person name="Kiousi D.E."/>
            <person name="Dekowska A."/>
            <person name="Mikolajczuk-Szczyrba A."/>
            <person name="Karadedos D.M."/>
            <person name="Michael P."/>
            <person name="Galanis A."/>
            <person name="Sokolowska B."/>
        </authorList>
    </citation>
    <scope>NUCLEOTIDE SEQUENCE [LARGE SCALE GENOMIC DNA]</scope>
    <source>
        <strain evidence="1 2">KKP 3000</strain>
    </source>
</reference>
<name>A0ABV5ADZ4_9BACL</name>
<protein>
    <recommendedName>
        <fullName evidence="3">Glycosyl transferase family 2</fullName>
    </recommendedName>
</protein>
<organism evidence="1 2">
    <name type="scientific">Alicyclobacillus fastidiosus</name>
    <dbReference type="NCBI Taxonomy" id="392011"/>
    <lineage>
        <taxon>Bacteria</taxon>
        <taxon>Bacillati</taxon>
        <taxon>Bacillota</taxon>
        <taxon>Bacilli</taxon>
        <taxon>Bacillales</taxon>
        <taxon>Alicyclobacillaceae</taxon>
        <taxon>Alicyclobacillus</taxon>
    </lineage>
</organism>
<dbReference type="EMBL" id="JBDXSU010000006">
    <property type="protein sequence ID" value="MFB5190498.1"/>
    <property type="molecule type" value="Genomic_DNA"/>
</dbReference>
<comment type="caution">
    <text evidence="1">The sequence shown here is derived from an EMBL/GenBank/DDBJ whole genome shotgun (WGS) entry which is preliminary data.</text>
</comment>
<proteinExistence type="predicted"/>
<accession>A0ABV5ADZ4</accession>
<sequence length="276" mass="30400">MNIPVFAIIGARDEAKNIENVLRQLGRANIQGAVVVCNGGVDDTLARTLAFNSHSSYPIDVVFLRAALGHDVARSIGTYALLRRLPTACQNAYCLYLDADLSGSFGPMLADFIAFGSQLDSDVTSLAASCLRDEEMNAAARIWREALRRQTAVPESAVPFMVPLLVHTRLFHRVSPLLLANPGHWVAAVARLETASWSTYDSWDHRLMGHRTRSFAHTRAMRERIALDGRVADAILGDRRPPYTTITPTTPLPNRNLDALEQYAAAATWAIPPLRQ</sequence>
<evidence type="ECO:0000313" key="2">
    <source>
        <dbReference type="Proteomes" id="UP001579974"/>
    </source>
</evidence>
<evidence type="ECO:0008006" key="3">
    <source>
        <dbReference type="Google" id="ProtNLM"/>
    </source>
</evidence>
<dbReference type="Proteomes" id="UP001579974">
    <property type="component" value="Unassembled WGS sequence"/>
</dbReference>
<evidence type="ECO:0000313" key="1">
    <source>
        <dbReference type="EMBL" id="MFB5190498.1"/>
    </source>
</evidence>